<accession>A0ABV3AZ00</accession>
<keyword evidence="2" id="KW-1185">Reference proteome</keyword>
<dbReference type="RefSeq" id="WP_359695746.1">
    <property type="nucleotide sequence ID" value="NZ_JBEYXT010000059.1"/>
</dbReference>
<evidence type="ECO:0000313" key="1">
    <source>
        <dbReference type="EMBL" id="MEU6802407.1"/>
    </source>
</evidence>
<gene>
    <name evidence="1" type="ORF">ABZ931_15535</name>
</gene>
<dbReference type="InterPro" id="IPR032675">
    <property type="entry name" value="LRR_dom_sf"/>
</dbReference>
<name>A0ABV3AZ00_9ACTN</name>
<dbReference type="Gene3D" id="3.80.10.10">
    <property type="entry name" value="Ribonuclease Inhibitor"/>
    <property type="match status" value="1"/>
</dbReference>
<reference evidence="1 2" key="1">
    <citation type="submission" date="2024-06" db="EMBL/GenBank/DDBJ databases">
        <title>The Natural Products Discovery Center: Release of the First 8490 Sequenced Strains for Exploring Actinobacteria Biosynthetic Diversity.</title>
        <authorList>
            <person name="Kalkreuter E."/>
            <person name="Kautsar S.A."/>
            <person name="Yang D."/>
            <person name="Bader C.D."/>
            <person name="Teijaro C.N."/>
            <person name="Fluegel L."/>
            <person name="Davis C.M."/>
            <person name="Simpson J.R."/>
            <person name="Lauterbach L."/>
            <person name="Steele A.D."/>
            <person name="Gui C."/>
            <person name="Meng S."/>
            <person name="Li G."/>
            <person name="Viehrig K."/>
            <person name="Ye F."/>
            <person name="Su P."/>
            <person name="Kiefer A.F."/>
            <person name="Nichols A."/>
            <person name="Cepeda A.J."/>
            <person name="Yan W."/>
            <person name="Fan B."/>
            <person name="Jiang Y."/>
            <person name="Adhikari A."/>
            <person name="Zheng C.-J."/>
            <person name="Schuster L."/>
            <person name="Cowan T.M."/>
            <person name="Smanski M.J."/>
            <person name="Chevrette M.G."/>
            <person name="De Carvalho L.P.S."/>
            <person name="Shen B."/>
        </authorList>
    </citation>
    <scope>NUCLEOTIDE SEQUENCE [LARGE SCALE GENOMIC DNA]</scope>
    <source>
        <strain evidence="1 2">NPDC046851</strain>
    </source>
</reference>
<evidence type="ECO:0008006" key="3">
    <source>
        <dbReference type="Google" id="ProtNLM"/>
    </source>
</evidence>
<comment type="caution">
    <text evidence="1">The sequence shown here is derived from an EMBL/GenBank/DDBJ whole genome shotgun (WGS) entry which is preliminary data.</text>
</comment>
<dbReference type="EMBL" id="JBEYXT010000059">
    <property type="protein sequence ID" value="MEU6802407.1"/>
    <property type="molecule type" value="Genomic_DNA"/>
</dbReference>
<sequence length="207" mass="22305">MASPRTLNGCSSLTALDSLSGLPLHSLHLYRPGRALSLAPLGDMPDLRHLTYDFAAAETSLADLPFAAQLSGIGFFGGAAVTELSGLEALTSLSWLTVNEEHQWRSLLAAGVFSPLRTLQILDVPRVDLAELTGRQDLVEVYLGTVRHVDNLAALTELPALRLVRFLRCGPVDLAPLAAIAHVHVKLRDCPEVLGTDLFPPDRLTVE</sequence>
<organism evidence="1 2">
    <name type="scientific">Streptomyces neyagawaensis</name>
    <dbReference type="NCBI Taxonomy" id="42238"/>
    <lineage>
        <taxon>Bacteria</taxon>
        <taxon>Bacillati</taxon>
        <taxon>Actinomycetota</taxon>
        <taxon>Actinomycetes</taxon>
        <taxon>Kitasatosporales</taxon>
        <taxon>Streptomycetaceae</taxon>
        <taxon>Streptomyces</taxon>
    </lineage>
</organism>
<evidence type="ECO:0000313" key="2">
    <source>
        <dbReference type="Proteomes" id="UP001551189"/>
    </source>
</evidence>
<dbReference type="Proteomes" id="UP001551189">
    <property type="component" value="Unassembled WGS sequence"/>
</dbReference>
<proteinExistence type="predicted"/>
<protein>
    <recommendedName>
        <fullName evidence="3">Leucine-rich repeat domain-containing protein</fullName>
    </recommendedName>
</protein>